<dbReference type="InterPro" id="IPR052533">
    <property type="entry name" value="WalJ/YycJ-like"/>
</dbReference>
<accession>A0A4V2F1S4</accession>
<gene>
    <name evidence="2" type="ORF">EV199_0637</name>
</gene>
<dbReference type="InterPro" id="IPR036866">
    <property type="entry name" value="RibonucZ/Hydroxyglut_hydro"/>
</dbReference>
<keyword evidence="3" id="KW-1185">Reference proteome</keyword>
<protein>
    <submittedName>
        <fullName evidence="2">Phosphoribosyl 1,2-cyclic phosphodiesterase</fullName>
    </submittedName>
</protein>
<dbReference type="EMBL" id="SGXA01000001">
    <property type="protein sequence ID" value="RZS74786.1"/>
    <property type="molecule type" value="Genomic_DNA"/>
</dbReference>
<dbReference type="SMART" id="SM00849">
    <property type="entry name" value="Lactamase_B"/>
    <property type="match status" value="1"/>
</dbReference>
<dbReference type="AlphaFoldDB" id="A0A4V2F1S4"/>
<dbReference type="InterPro" id="IPR001279">
    <property type="entry name" value="Metallo-B-lactamas"/>
</dbReference>
<dbReference type="Pfam" id="PF12706">
    <property type="entry name" value="Lactamase_B_2"/>
    <property type="match status" value="1"/>
</dbReference>
<organism evidence="2 3">
    <name type="scientific">Pseudobacter ginsenosidimutans</name>
    <dbReference type="NCBI Taxonomy" id="661488"/>
    <lineage>
        <taxon>Bacteria</taxon>
        <taxon>Pseudomonadati</taxon>
        <taxon>Bacteroidota</taxon>
        <taxon>Chitinophagia</taxon>
        <taxon>Chitinophagales</taxon>
        <taxon>Chitinophagaceae</taxon>
        <taxon>Pseudobacter</taxon>
    </lineage>
</organism>
<name>A0A4V2F1S4_9BACT</name>
<dbReference type="Gene3D" id="3.60.15.10">
    <property type="entry name" value="Ribonuclease Z/Hydroxyacylglutathione hydrolase-like"/>
    <property type="match status" value="1"/>
</dbReference>
<dbReference type="PANTHER" id="PTHR47619">
    <property type="entry name" value="METALLO-HYDROLASE YYCJ-RELATED"/>
    <property type="match status" value="1"/>
</dbReference>
<proteinExistence type="predicted"/>
<evidence type="ECO:0000313" key="2">
    <source>
        <dbReference type="EMBL" id="RZS74786.1"/>
    </source>
</evidence>
<sequence length="312" mass="35003">MHSPIYETFHGWFKKIKDIINKRLNFDRRMALHITSLNSGSNGNCYYIGNSSEAVLIDAGISCRETEKRMKRLGLAMSVVKAIFVTHEHSDHITGISVLSKKHSLPVYITDATMRASRISVLPSLLHTFAAGATISIGNLQVTAFKKYHDASDPHSFMVSDGQVNIGIITDIGHACKEVVNCFTQCHAVFLESNYCDDMLANSDYPWHLKRRISSDHGHLSNAAALELFRNYRSKQLSHLILSHLSKNNNKPELVHELFSAHADGTKIVVASRYEESELFFVDGKEVAGNEMVQVKWNAKKQAKNNSQLTLF</sequence>
<dbReference type="PANTHER" id="PTHR47619:SF1">
    <property type="entry name" value="EXODEOXYRIBONUCLEASE WALJ"/>
    <property type="match status" value="1"/>
</dbReference>
<feature type="domain" description="Metallo-beta-lactamase" evidence="1">
    <location>
        <begin position="42"/>
        <end position="217"/>
    </location>
</feature>
<comment type="caution">
    <text evidence="2">The sequence shown here is derived from an EMBL/GenBank/DDBJ whole genome shotgun (WGS) entry which is preliminary data.</text>
</comment>
<evidence type="ECO:0000313" key="3">
    <source>
        <dbReference type="Proteomes" id="UP000293874"/>
    </source>
</evidence>
<dbReference type="SUPFAM" id="SSF56281">
    <property type="entry name" value="Metallo-hydrolase/oxidoreductase"/>
    <property type="match status" value="1"/>
</dbReference>
<reference evidence="2 3" key="1">
    <citation type="submission" date="2019-02" db="EMBL/GenBank/DDBJ databases">
        <title>Genomic Encyclopedia of Type Strains, Phase IV (KMG-IV): sequencing the most valuable type-strain genomes for metagenomic binning, comparative biology and taxonomic classification.</title>
        <authorList>
            <person name="Goeker M."/>
        </authorList>
    </citation>
    <scope>NUCLEOTIDE SEQUENCE [LARGE SCALE GENOMIC DNA]</scope>
    <source>
        <strain evidence="2 3">DSM 18116</strain>
    </source>
</reference>
<evidence type="ECO:0000259" key="1">
    <source>
        <dbReference type="SMART" id="SM00849"/>
    </source>
</evidence>
<dbReference type="Proteomes" id="UP000293874">
    <property type="component" value="Unassembled WGS sequence"/>
</dbReference>